<dbReference type="CDD" id="cd06782">
    <property type="entry name" value="cpPDZ_CPP-like"/>
    <property type="match status" value="1"/>
</dbReference>
<gene>
    <name evidence="7" type="ORF">C900_02674</name>
</gene>
<evidence type="ECO:0000256" key="2">
    <source>
        <dbReference type="ARBA" id="ARBA00022670"/>
    </source>
</evidence>
<dbReference type="SUPFAM" id="SSF50156">
    <property type="entry name" value="PDZ domain-like"/>
    <property type="match status" value="1"/>
</dbReference>
<dbReference type="SMART" id="SM00228">
    <property type="entry name" value="PDZ"/>
    <property type="match status" value="1"/>
</dbReference>
<dbReference type="SMART" id="SM00245">
    <property type="entry name" value="TSPc"/>
    <property type="match status" value="1"/>
</dbReference>
<dbReference type="InterPro" id="IPR041489">
    <property type="entry name" value="PDZ_6"/>
</dbReference>
<dbReference type="PROSITE" id="PS50106">
    <property type="entry name" value="PDZ"/>
    <property type="match status" value="1"/>
</dbReference>
<dbReference type="PANTHER" id="PTHR32060:SF30">
    <property type="entry name" value="CARBOXY-TERMINAL PROCESSING PROTEASE CTPA"/>
    <property type="match status" value="1"/>
</dbReference>
<comment type="similarity">
    <text evidence="1 5">Belongs to the peptidase S41A family.</text>
</comment>
<evidence type="ECO:0000256" key="3">
    <source>
        <dbReference type="ARBA" id="ARBA00022801"/>
    </source>
</evidence>
<dbReference type="Gene3D" id="3.90.226.10">
    <property type="entry name" value="2-enoyl-CoA Hydratase, Chain A, domain 1"/>
    <property type="match status" value="1"/>
</dbReference>
<name>L8K0Z1_9BACT</name>
<accession>L8K0Z1</accession>
<sequence>MSFSSKKIKIWGLSSLLLVVVFAFTSPADRYFEIAKNLDIFATLFKEVNALYVDEVNPNKVIKTGIDAMLASLDPYTNYIPEDDIEDFRTQSTGQYGGIGAVTSRVDGKIRVVMLMEGYSAEKNGLKIGDEVIKIDNIDVRGMSREATSDLMKGQANSPVSLTVIRYGSASPITLNFKREKVKISNVPYYGMVTNNIGYIKLSDFTMQAGKEVKNAVIALKDKGAEKVILDLRGNPGGLLLEAVNITNVFLPKGLDVVSTKGKLAENNATYKTLNSPVDIGIPLAVLVNSGSASASEIVAGTVQDYDRGVIIGEKSFGKGLVQITRPLSYNAQLKVTTAKYYTPSGRCIQALDYTFRRGDGSVGKIPDSLKSEFKTSNGRKVLDGGGIDPDVNTKQEALSPIAYSLLSKGLIFDYATKYHYEHPSIPEAKVFGLSNAEYEEFKKWLKDKDYSYDTEVEATLKKLKETAKKEKYFKDIEAHIKGVEETLISSKENDLNAFKDQVLTLLEDEIASRYYLERGSIESTFDSDKTILEAIEVLNNKDRYNQILSAAR</sequence>
<dbReference type="Gene3D" id="3.30.750.44">
    <property type="match status" value="1"/>
</dbReference>
<dbReference type="RefSeq" id="WP_009577809.1">
    <property type="nucleotide sequence ID" value="NZ_AMZN01000004.1"/>
</dbReference>
<evidence type="ECO:0000256" key="5">
    <source>
        <dbReference type="RuleBase" id="RU004404"/>
    </source>
</evidence>
<dbReference type="Pfam" id="PF17820">
    <property type="entry name" value="PDZ_6"/>
    <property type="match status" value="1"/>
</dbReference>
<keyword evidence="3 5" id="KW-0378">Hydrolase</keyword>
<keyword evidence="8" id="KW-1185">Reference proteome</keyword>
<dbReference type="InterPro" id="IPR036034">
    <property type="entry name" value="PDZ_sf"/>
</dbReference>
<keyword evidence="4 5" id="KW-0720">Serine protease</keyword>
<dbReference type="PATRIC" id="fig|1237149.3.peg.365"/>
<dbReference type="Gene3D" id="2.30.42.10">
    <property type="match status" value="1"/>
</dbReference>
<dbReference type="InterPro" id="IPR005151">
    <property type="entry name" value="Tail-specific_protease"/>
</dbReference>
<evidence type="ECO:0000259" key="6">
    <source>
        <dbReference type="PROSITE" id="PS50106"/>
    </source>
</evidence>
<dbReference type="AlphaFoldDB" id="L8K0Z1"/>
<protein>
    <submittedName>
        <fullName evidence="7">Carboxy-terminal processing protease</fullName>
    </submittedName>
</protein>
<evidence type="ECO:0000313" key="8">
    <source>
        <dbReference type="Proteomes" id="UP000011135"/>
    </source>
</evidence>
<dbReference type="GO" id="GO:0004175">
    <property type="term" value="F:endopeptidase activity"/>
    <property type="evidence" value="ECO:0007669"/>
    <property type="project" value="TreeGrafter"/>
</dbReference>
<dbReference type="SUPFAM" id="SSF52096">
    <property type="entry name" value="ClpP/crotonase"/>
    <property type="match status" value="1"/>
</dbReference>
<dbReference type="CDD" id="cd07560">
    <property type="entry name" value="Peptidase_S41_CPP"/>
    <property type="match status" value="1"/>
</dbReference>
<dbReference type="InterPro" id="IPR004447">
    <property type="entry name" value="Peptidase_S41A"/>
</dbReference>
<keyword evidence="2 5" id="KW-0645">Protease</keyword>
<dbReference type="Proteomes" id="UP000011135">
    <property type="component" value="Unassembled WGS sequence"/>
</dbReference>
<dbReference type="NCBIfam" id="TIGR00225">
    <property type="entry name" value="prc"/>
    <property type="match status" value="1"/>
</dbReference>
<dbReference type="InterPro" id="IPR001478">
    <property type="entry name" value="PDZ"/>
</dbReference>
<reference evidence="7 8" key="1">
    <citation type="submission" date="2012-12" db="EMBL/GenBank/DDBJ databases">
        <title>Genome assembly of Fulvivirga imtechensis AK7.</title>
        <authorList>
            <person name="Nupur N."/>
            <person name="Khatri I."/>
            <person name="Kumar R."/>
            <person name="Subramanian S."/>
            <person name="Pinnaka A."/>
        </authorList>
    </citation>
    <scope>NUCLEOTIDE SEQUENCE [LARGE SCALE GENOMIC DNA]</scope>
    <source>
        <strain evidence="7 8">AK7</strain>
    </source>
</reference>
<organism evidence="7 8">
    <name type="scientific">Fulvivirga imtechensis AK7</name>
    <dbReference type="NCBI Taxonomy" id="1237149"/>
    <lineage>
        <taxon>Bacteria</taxon>
        <taxon>Pseudomonadati</taxon>
        <taxon>Bacteroidota</taxon>
        <taxon>Cytophagia</taxon>
        <taxon>Cytophagales</taxon>
        <taxon>Fulvivirgaceae</taxon>
        <taxon>Fulvivirga</taxon>
    </lineage>
</organism>
<dbReference type="Pfam" id="PF03572">
    <property type="entry name" value="Peptidase_S41"/>
    <property type="match status" value="1"/>
</dbReference>
<dbReference type="OrthoDB" id="9812068at2"/>
<dbReference type="GO" id="GO:0030288">
    <property type="term" value="C:outer membrane-bounded periplasmic space"/>
    <property type="evidence" value="ECO:0007669"/>
    <property type="project" value="TreeGrafter"/>
</dbReference>
<dbReference type="InterPro" id="IPR029045">
    <property type="entry name" value="ClpP/crotonase-like_dom_sf"/>
</dbReference>
<feature type="domain" description="PDZ" evidence="6">
    <location>
        <begin position="85"/>
        <end position="153"/>
    </location>
</feature>
<dbReference type="eggNOG" id="COG0793">
    <property type="taxonomic scope" value="Bacteria"/>
</dbReference>
<evidence type="ECO:0000256" key="4">
    <source>
        <dbReference type="ARBA" id="ARBA00022825"/>
    </source>
</evidence>
<dbReference type="GO" id="GO:0006508">
    <property type="term" value="P:proteolysis"/>
    <property type="evidence" value="ECO:0007669"/>
    <property type="project" value="UniProtKB-KW"/>
</dbReference>
<dbReference type="GO" id="GO:0007165">
    <property type="term" value="P:signal transduction"/>
    <property type="evidence" value="ECO:0007669"/>
    <property type="project" value="TreeGrafter"/>
</dbReference>
<evidence type="ECO:0000256" key="1">
    <source>
        <dbReference type="ARBA" id="ARBA00009179"/>
    </source>
</evidence>
<evidence type="ECO:0000313" key="7">
    <source>
        <dbReference type="EMBL" id="ELR73589.1"/>
    </source>
</evidence>
<dbReference type="STRING" id="1237149.C900_02674"/>
<dbReference type="GO" id="GO:0008236">
    <property type="term" value="F:serine-type peptidase activity"/>
    <property type="evidence" value="ECO:0007669"/>
    <property type="project" value="UniProtKB-KW"/>
</dbReference>
<proteinExistence type="inferred from homology"/>
<comment type="caution">
    <text evidence="7">The sequence shown here is derived from an EMBL/GenBank/DDBJ whole genome shotgun (WGS) entry which is preliminary data.</text>
</comment>
<dbReference type="PANTHER" id="PTHR32060">
    <property type="entry name" value="TAIL-SPECIFIC PROTEASE"/>
    <property type="match status" value="1"/>
</dbReference>
<dbReference type="EMBL" id="AMZN01000004">
    <property type="protein sequence ID" value="ELR73589.1"/>
    <property type="molecule type" value="Genomic_DNA"/>
</dbReference>